<accession>A0A8S1ZND7</accession>
<dbReference type="InterPro" id="IPR050148">
    <property type="entry name" value="Terpene_synthase-like"/>
</dbReference>
<evidence type="ECO:0000313" key="9">
    <source>
        <dbReference type="Proteomes" id="UP000682877"/>
    </source>
</evidence>
<feature type="domain" description="Terpene synthase metal-binding" evidence="7">
    <location>
        <begin position="224"/>
        <end position="390"/>
    </location>
</feature>
<gene>
    <name evidence="8" type="ORF">AARE701A_LOCUS4718</name>
</gene>
<dbReference type="InterPro" id="IPR008930">
    <property type="entry name" value="Terpenoid_cyclase/PrenylTrfase"/>
</dbReference>
<reference evidence="8" key="1">
    <citation type="submission" date="2021-01" db="EMBL/GenBank/DDBJ databases">
        <authorList>
            <person name="Bezrukov I."/>
        </authorList>
    </citation>
    <scope>NUCLEOTIDE SEQUENCE</scope>
</reference>
<dbReference type="GO" id="GO:0010333">
    <property type="term" value="F:terpene synthase activity"/>
    <property type="evidence" value="ECO:0007669"/>
    <property type="project" value="InterPro"/>
</dbReference>
<dbReference type="Proteomes" id="UP000682877">
    <property type="component" value="Chromosome 2"/>
</dbReference>
<keyword evidence="9" id="KW-1185">Reference proteome</keyword>
<keyword evidence="2" id="KW-0460">Magnesium</keyword>
<dbReference type="SUPFAM" id="SSF48239">
    <property type="entry name" value="Terpenoid cyclases/Protein prenyltransferases"/>
    <property type="match status" value="1"/>
</dbReference>
<dbReference type="Gene3D" id="1.10.600.10">
    <property type="entry name" value="Farnesyl Diphosphate Synthase"/>
    <property type="match status" value="2"/>
</dbReference>
<dbReference type="InterPro" id="IPR005630">
    <property type="entry name" value="Terpene_synthase_metal-bd"/>
</dbReference>
<keyword evidence="1" id="KW-0479">Metal-binding</keyword>
<dbReference type="Gene3D" id="1.50.10.130">
    <property type="entry name" value="Terpene synthase, N-terminal domain"/>
    <property type="match status" value="1"/>
</dbReference>
<dbReference type="AlphaFoldDB" id="A0A8S1ZND7"/>
<dbReference type="InterPro" id="IPR044814">
    <property type="entry name" value="Terpene_cyclase_plant_C1"/>
</dbReference>
<evidence type="ECO:0000259" key="6">
    <source>
        <dbReference type="Pfam" id="PF01397"/>
    </source>
</evidence>
<evidence type="ECO:0000313" key="8">
    <source>
        <dbReference type="EMBL" id="CAE5963153.1"/>
    </source>
</evidence>
<dbReference type="Pfam" id="PF03936">
    <property type="entry name" value="Terpene_synth_C"/>
    <property type="match status" value="1"/>
</dbReference>
<dbReference type="GO" id="GO:0016102">
    <property type="term" value="P:diterpenoid biosynthetic process"/>
    <property type="evidence" value="ECO:0007669"/>
    <property type="project" value="InterPro"/>
</dbReference>
<name>A0A8S1ZND7_ARAAE</name>
<dbReference type="EMBL" id="LR999452">
    <property type="protein sequence ID" value="CAE5963153.1"/>
    <property type="molecule type" value="Genomic_DNA"/>
</dbReference>
<evidence type="ECO:0000256" key="3">
    <source>
        <dbReference type="ARBA" id="ARBA00023211"/>
    </source>
</evidence>
<evidence type="ECO:0000259" key="7">
    <source>
        <dbReference type="Pfam" id="PF03936"/>
    </source>
</evidence>
<proteinExistence type="inferred from homology"/>
<dbReference type="InterPro" id="IPR008949">
    <property type="entry name" value="Isoprenoid_synthase_dom_sf"/>
</dbReference>
<evidence type="ECO:0000256" key="4">
    <source>
        <dbReference type="ARBA" id="ARBA00023239"/>
    </source>
</evidence>
<dbReference type="InterPro" id="IPR001906">
    <property type="entry name" value="Terpene_synth_N"/>
</dbReference>
<keyword evidence="4" id="KW-0456">Lyase</keyword>
<dbReference type="SUPFAM" id="SSF48576">
    <property type="entry name" value="Terpenoid synthases"/>
    <property type="match status" value="1"/>
</dbReference>
<dbReference type="CDD" id="cd00684">
    <property type="entry name" value="Terpene_cyclase_plant_C1"/>
    <property type="match status" value="1"/>
</dbReference>
<dbReference type="Pfam" id="PF01397">
    <property type="entry name" value="Terpene_synth"/>
    <property type="match status" value="1"/>
</dbReference>
<protein>
    <submittedName>
        <fullName evidence="8">Uncharacterized protein</fullName>
    </submittedName>
</protein>
<organism evidence="8 9">
    <name type="scientific">Arabidopsis arenosa</name>
    <name type="common">Sand rock-cress</name>
    <name type="synonym">Cardaminopsis arenosa</name>
    <dbReference type="NCBI Taxonomy" id="38785"/>
    <lineage>
        <taxon>Eukaryota</taxon>
        <taxon>Viridiplantae</taxon>
        <taxon>Streptophyta</taxon>
        <taxon>Embryophyta</taxon>
        <taxon>Tracheophyta</taxon>
        <taxon>Spermatophyta</taxon>
        <taxon>Magnoliopsida</taxon>
        <taxon>eudicotyledons</taxon>
        <taxon>Gunneridae</taxon>
        <taxon>Pentapetalae</taxon>
        <taxon>rosids</taxon>
        <taxon>malvids</taxon>
        <taxon>Brassicales</taxon>
        <taxon>Brassicaceae</taxon>
        <taxon>Camelineae</taxon>
        <taxon>Arabidopsis</taxon>
    </lineage>
</organism>
<dbReference type="PANTHER" id="PTHR31225">
    <property type="entry name" value="OS04G0344100 PROTEIN-RELATED"/>
    <property type="match status" value="1"/>
</dbReference>
<dbReference type="FunFam" id="1.50.10.130:FF:000001">
    <property type="entry name" value="Isoprene synthase, chloroplastic"/>
    <property type="match status" value="1"/>
</dbReference>
<sequence>MLMPSQGVNETKKRMIFIYLLVSLGLACHFVDEINENLKHGFEAREEIMSGEDDLYTVSTIFWLFRTYGYNMSCDVFKRFRRKDGMFKECLVGDAKGMLSLYEAAHLETRTEKILDEALRFTSGHLELLAEGGTIPPHISRLIKNSLYIPQHHNIEMLFAKGYILFYEQEEDHDKILLRLSKLNFRFLQLHWIQELKTLTKWWKEQDLASKLPPYFKDRMVEYSVDSLPDYMKPIFIFVMNIFGESKSMERSEEDEESYSVQAVLEEEFKILMRSYVPVGDWERANTVPTFDESMEVKETQIAIFVTLLLSFLGLGHIDMELAYKWLKSRPKFVRALARKARLLNDMTGFEDDMSRGDEVNIVNYYMKEHNVSKEETLREFNKMLRETKKVINEEFLKMAKRMPIHILQRAINCEKITTVTYRDGDGHTNPIGRFKDHITSLFVELMPL</sequence>
<dbReference type="PANTHER" id="PTHR31225:SF242">
    <property type="entry name" value="TERPENOID SYNTHASE 9"/>
    <property type="match status" value="1"/>
</dbReference>
<evidence type="ECO:0000256" key="5">
    <source>
        <dbReference type="ARBA" id="ARBA00038405"/>
    </source>
</evidence>
<evidence type="ECO:0000256" key="2">
    <source>
        <dbReference type="ARBA" id="ARBA00022842"/>
    </source>
</evidence>
<dbReference type="InterPro" id="IPR036965">
    <property type="entry name" value="Terpene_synth_N_sf"/>
</dbReference>
<evidence type="ECO:0000256" key="1">
    <source>
        <dbReference type="ARBA" id="ARBA00022723"/>
    </source>
</evidence>
<dbReference type="GO" id="GO:0000287">
    <property type="term" value="F:magnesium ion binding"/>
    <property type="evidence" value="ECO:0007669"/>
    <property type="project" value="InterPro"/>
</dbReference>
<keyword evidence="3" id="KW-0464">Manganese</keyword>
<feature type="domain" description="Terpene synthase N-terminal" evidence="6">
    <location>
        <begin position="5"/>
        <end position="147"/>
    </location>
</feature>
<comment type="similarity">
    <text evidence="5">Belongs to the terpene synthase family. Tpsa subfamily.</text>
</comment>